<feature type="transmembrane region" description="Helical" evidence="1">
    <location>
        <begin position="12"/>
        <end position="32"/>
    </location>
</feature>
<dbReference type="AlphaFoldDB" id="A0A2V1CWT4"/>
<protein>
    <submittedName>
        <fullName evidence="2">Uncharacterized protein</fullName>
    </submittedName>
</protein>
<organism evidence="2 3">
    <name type="scientific">Periconia macrospinosa</name>
    <dbReference type="NCBI Taxonomy" id="97972"/>
    <lineage>
        <taxon>Eukaryota</taxon>
        <taxon>Fungi</taxon>
        <taxon>Dikarya</taxon>
        <taxon>Ascomycota</taxon>
        <taxon>Pezizomycotina</taxon>
        <taxon>Dothideomycetes</taxon>
        <taxon>Pleosporomycetidae</taxon>
        <taxon>Pleosporales</taxon>
        <taxon>Massarineae</taxon>
        <taxon>Periconiaceae</taxon>
        <taxon>Periconia</taxon>
    </lineage>
</organism>
<evidence type="ECO:0000313" key="3">
    <source>
        <dbReference type="Proteomes" id="UP000244855"/>
    </source>
</evidence>
<keyword evidence="1" id="KW-0812">Transmembrane</keyword>
<keyword evidence="1" id="KW-0472">Membrane</keyword>
<name>A0A2V1CWT4_9PLEO</name>
<keyword evidence="1" id="KW-1133">Transmembrane helix</keyword>
<dbReference type="STRING" id="97972.A0A2V1CWT4"/>
<reference evidence="2 3" key="1">
    <citation type="journal article" date="2018" name="Sci. Rep.">
        <title>Comparative genomics provides insights into the lifestyle and reveals functional heterogeneity of dark septate endophytic fungi.</title>
        <authorList>
            <person name="Knapp D.G."/>
            <person name="Nemeth J.B."/>
            <person name="Barry K."/>
            <person name="Hainaut M."/>
            <person name="Henrissat B."/>
            <person name="Johnson J."/>
            <person name="Kuo A."/>
            <person name="Lim J.H.P."/>
            <person name="Lipzen A."/>
            <person name="Nolan M."/>
            <person name="Ohm R.A."/>
            <person name="Tamas L."/>
            <person name="Grigoriev I.V."/>
            <person name="Spatafora J.W."/>
            <person name="Nagy L.G."/>
            <person name="Kovacs G.M."/>
        </authorList>
    </citation>
    <scope>NUCLEOTIDE SEQUENCE [LARGE SCALE GENOMIC DNA]</scope>
    <source>
        <strain evidence="2 3">DSE2036</strain>
    </source>
</reference>
<evidence type="ECO:0000313" key="2">
    <source>
        <dbReference type="EMBL" id="PVH90185.1"/>
    </source>
</evidence>
<dbReference type="OrthoDB" id="432234at2759"/>
<dbReference type="EMBL" id="KZ806598">
    <property type="protein sequence ID" value="PVH90185.1"/>
    <property type="molecule type" value="Genomic_DNA"/>
</dbReference>
<sequence length="206" mass="23177">MDQGAKIPFQGLLFYTPGMLAIILANICTLLGHVNGAHGVASGVVVDPTAEFFEIDDLYVLCTKPPACLLFRQDNSKHVAFEDLEAKEIPVFPIERSITIKGYSIRRKQVPICPGFSLTDYKVQGSTLKTAVLDLKDDPTVKGQTEHKKFCSTYVQLSRLQSLDGLYLLQAIDMKDLRFRPHEGLLAEMERLHQLEEETIRAWAKR</sequence>
<proteinExistence type="predicted"/>
<dbReference type="Proteomes" id="UP000244855">
    <property type="component" value="Unassembled WGS sequence"/>
</dbReference>
<accession>A0A2V1CWT4</accession>
<keyword evidence="3" id="KW-1185">Reference proteome</keyword>
<evidence type="ECO:0000256" key="1">
    <source>
        <dbReference type="SAM" id="Phobius"/>
    </source>
</evidence>
<gene>
    <name evidence="2" type="ORF">DM02DRAFT_68150</name>
</gene>